<dbReference type="SUPFAM" id="SSF48452">
    <property type="entry name" value="TPR-like"/>
    <property type="match status" value="1"/>
</dbReference>
<comment type="caution">
    <text evidence="1">The sequence shown here is derived from an EMBL/GenBank/DDBJ whole genome shotgun (WGS) entry which is preliminary data.</text>
</comment>
<evidence type="ECO:0000313" key="1">
    <source>
        <dbReference type="EMBL" id="GAG93252.1"/>
    </source>
</evidence>
<dbReference type="NCBIfam" id="NF047558">
    <property type="entry name" value="TPR_END_plus"/>
    <property type="match status" value="1"/>
</dbReference>
<accession>X1CJN2</accession>
<dbReference type="Gene3D" id="1.25.40.10">
    <property type="entry name" value="Tetratricopeptide repeat domain"/>
    <property type="match status" value="1"/>
</dbReference>
<name>X1CJN2_9ZZZZ</name>
<dbReference type="AlphaFoldDB" id="X1CJN2"/>
<sequence length="183" mass="21244">MFGSISKARLRWKIPLSIFHLFEGRAEQALMSMTQAHELAPGIPSIDFFYALILMYNGSLEEAFSIVEESKKTNPDNVFTQVGIFLKYALQGKKKEALQSATPQVLEWSCNDFTNPLGIVAGYSLIGEKEEALNWFEKWIDLGFINYPFLSKYNTFLENIRGEERFKKLMERVKHEWENFELL</sequence>
<dbReference type="InterPro" id="IPR011990">
    <property type="entry name" value="TPR-like_helical_dom_sf"/>
</dbReference>
<gene>
    <name evidence="1" type="ORF">S01H4_40681</name>
</gene>
<protein>
    <submittedName>
        <fullName evidence="1">Uncharacterized protein</fullName>
    </submittedName>
</protein>
<reference evidence="1" key="1">
    <citation type="journal article" date="2014" name="Front. Microbiol.">
        <title>High frequency of phylogenetically diverse reductive dehalogenase-homologous genes in deep subseafloor sedimentary metagenomes.</title>
        <authorList>
            <person name="Kawai M."/>
            <person name="Futagami T."/>
            <person name="Toyoda A."/>
            <person name="Takaki Y."/>
            <person name="Nishi S."/>
            <person name="Hori S."/>
            <person name="Arai W."/>
            <person name="Tsubouchi T."/>
            <person name="Morono Y."/>
            <person name="Uchiyama I."/>
            <person name="Ito T."/>
            <person name="Fujiyama A."/>
            <person name="Inagaki F."/>
            <person name="Takami H."/>
        </authorList>
    </citation>
    <scope>NUCLEOTIDE SEQUENCE</scope>
    <source>
        <strain evidence="1">Expedition CK06-06</strain>
    </source>
</reference>
<dbReference type="EMBL" id="BART01022184">
    <property type="protein sequence ID" value="GAG93252.1"/>
    <property type="molecule type" value="Genomic_DNA"/>
</dbReference>
<proteinExistence type="predicted"/>
<organism evidence="1">
    <name type="scientific">marine sediment metagenome</name>
    <dbReference type="NCBI Taxonomy" id="412755"/>
    <lineage>
        <taxon>unclassified sequences</taxon>
        <taxon>metagenomes</taxon>
        <taxon>ecological metagenomes</taxon>
    </lineage>
</organism>